<keyword evidence="3" id="KW-1185">Reference proteome</keyword>
<dbReference type="Proteomes" id="UP000447434">
    <property type="component" value="Chromosome 12"/>
</dbReference>
<organism evidence="2 3">
    <name type="scientific">Lupinus albus</name>
    <name type="common">White lupine</name>
    <name type="synonym">Lupinus termis</name>
    <dbReference type="NCBI Taxonomy" id="3870"/>
    <lineage>
        <taxon>Eukaryota</taxon>
        <taxon>Viridiplantae</taxon>
        <taxon>Streptophyta</taxon>
        <taxon>Embryophyta</taxon>
        <taxon>Tracheophyta</taxon>
        <taxon>Spermatophyta</taxon>
        <taxon>Magnoliopsida</taxon>
        <taxon>eudicotyledons</taxon>
        <taxon>Gunneridae</taxon>
        <taxon>Pentapetalae</taxon>
        <taxon>rosids</taxon>
        <taxon>fabids</taxon>
        <taxon>Fabales</taxon>
        <taxon>Fabaceae</taxon>
        <taxon>Papilionoideae</taxon>
        <taxon>50 kb inversion clade</taxon>
        <taxon>genistoids sensu lato</taxon>
        <taxon>core genistoids</taxon>
        <taxon>Genisteae</taxon>
        <taxon>Lupinus</taxon>
    </lineage>
</organism>
<feature type="transmembrane region" description="Helical" evidence="1">
    <location>
        <begin position="21"/>
        <end position="44"/>
    </location>
</feature>
<evidence type="ECO:0000313" key="2">
    <source>
        <dbReference type="EMBL" id="KAE9602269.1"/>
    </source>
</evidence>
<evidence type="ECO:0000313" key="3">
    <source>
        <dbReference type="Proteomes" id="UP000447434"/>
    </source>
</evidence>
<proteinExistence type="predicted"/>
<name>A0A6A4PL77_LUPAL</name>
<gene>
    <name evidence="2" type="ORF">Lalb_Chr12g0197781</name>
</gene>
<keyword evidence="1" id="KW-0812">Transmembrane</keyword>
<comment type="caution">
    <text evidence="2">The sequence shown here is derived from an EMBL/GenBank/DDBJ whole genome shotgun (WGS) entry which is preliminary data.</text>
</comment>
<keyword evidence="1" id="KW-1133">Transmembrane helix</keyword>
<feature type="transmembrane region" description="Helical" evidence="1">
    <location>
        <begin position="50"/>
        <end position="74"/>
    </location>
</feature>
<protein>
    <submittedName>
        <fullName evidence="2">Uncharacterized protein</fullName>
    </submittedName>
</protein>
<evidence type="ECO:0000256" key="1">
    <source>
        <dbReference type="SAM" id="Phobius"/>
    </source>
</evidence>
<dbReference type="AlphaFoldDB" id="A0A6A4PL77"/>
<accession>A0A6A4PL77</accession>
<dbReference type="EMBL" id="WOCE01000012">
    <property type="protein sequence ID" value="KAE9602269.1"/>
    <property type="molecule type" value="Genomic_DNA"/>
</dbReference>
<keyword evidence="1" id="KW-0472">Membrane</keyword>
<reference evidence="3" key="1">
    <citation type="journal article" date="2020" name="Nat. Commun.">
        <title>Genome sequence of the cluster root forming white lupin.</title>
        <authorList>
            <person name="Hufnagel B."/>
            <person name="Marques A."/>
            <person name="Soriano A."/>
            <person name="Marques L."/>
            <person name="Divol F."/>
            <person name="Doumas P."/>
            <person name="Sallet E."/>
            <person name="Mancinotti D."/>
            <person name="Carrere S."/>
            <person name="Marande W."/>
            <person name="Arribat S."/>
            <person name="Keller J."/>
            <person name="Huneau C."/>
            <person name="Blein T."/>
            <person name="Aime D."/>
            <person name="Laguerre M."/>
            <person name="Taylor J."/>
            <person name="Schubert V."/>
            <person name="Nelson M."/>
            <person name="Geu-Flores F."/>
            <person name="Crespi M."/>
            <person name="Gallardo-Guerrero K."/>
            <person name="Delaux P.-M."/>
            <person name="Salse J."/>
            <person name="Berges H."/>
            <person name="Guyot R."/>
            <person name="Gouzy J."/>
            <person name="Peret B."/>
        </authorList>
    </citation>
    <scope>NUCLEOTIDE SEQUENCE [LARGE SCALE GENOMIC DNA]</scope>
    <source>
        <strain evidence="3">cv. Amiga</strain>
    </source>
</reference>
<sequence length="93" mass="10832">MSRSPHGHDDMSETITNQDRISVTPVFLIFSSVRVLLCLVHFSLNFMLLLYYIILIIILGAISYFYLCSFFIYAGIPDWPRFVQSVYICCRLL</sequence>